<evidence type="ECO:0000256" key="3">
    <source>
        <dbReference type="ARBA" id="ARBA00023125"/>
    </source>
</evidence>
<dbReference type="SUPFAM" id="SSF53850">
    <property type="entry name" value="Periplasmic binding protein-like II"/>
    <property type="match status" value="1"/>
</dbReference>
<dbReference type="InterPro" id="IPR005119">
    <property type="entry name" value="LysR_subst-bd"/>
</dbReference>
<protein>
    <submittedName>
        <fullName evidence="6">LysR family transcriptional regulator</fullName>
    </submittedName>
</protein>
<dbReference type="InterPro" id="IPR000847">
    <property type="entry name" value="LysR_HTH_N"/>
</dbReference>
<dbReference type="PRINTS" id="PR00039">
    <property type="entry name" value="HTHLYSR"/>
</dbReference>
<keyword evidence="2" id="KW-0805">Transcription regulation</keyword>
<keyword evidence="3" id="KW-0238">DNA-binding</keyword>
<keyword evidence="4" id="KW-0804">Transcription</keyword>
<reference evidence="7" key="1">
    <citation type="journal article" date="2019" name="Int. J. Syst. Evol. Microbiol.">
        <title>The Global Catalogue of Microorganisms (GCM) 10K type strain sequencing project: providing services to taxonomists for standard genome sequencing and annotation.</title>
        <authorList>
            <consortium name="The Broad Institute Genomics Platform"/>
            <consortium name="The Broad Institute Genome Sequencing Center for Infectious Disease"/>
            <person name="Wu L."/>
            <person name="Ma J."/>
        </authorList>
    </citation>
    <scope>NUCLEOTIDE SEQUENCE [LARGE SCALE GENOMIC DNA]</scope>
    <source>
        <strain evidence="7">CGMCC 1.12750</strain>
    </source>
</reference>
<keyword evidence="7" id="KW-1185">Reference proteome</keyword>
<feature type="domain" description="HTH lysR-type" evidence="5">
    <location>
        <begin position="1"/>
        <end position="58"/>
    </location>
</feature>
<dbReference type="PANTHER" id="PTHR30579:SF8">
    <property type="entry name" value="HTH-TYPE TRANSCRIPTIONAL REGULATOR HDFR"/>
    <property type="match status" value="1"/>
</dbReference>
<dbReference type="SUPFAM" id="SSF46785">
    <property type="entry name" value="Winged helix' DNA-binding domain"/>
    <property type="match status" value="1"/>
</dbReference>
<evidence type="ECO:0000259" key="5">
    <source>
        <dbReference type="PROSITE" id="PS50931"/>
    </source>
</evidence>
<dbReference type="InterPro" id="IPR050176">
    <property type="entry name" value="LTTR"/>
</dbReference>
<evidence type="ECO:0000313" key="6">
    <source>
        <dbReference type="EMBL" id="MFC7704005.1"/>
    </source>
</evidence>
<dbReference type="PROSITE" id="PS50931">
    <property type="entry name" value="HTH_LYSR"/>
    <property type="match status" value="1"/>
</dbReference>
<dbReference type="Pfam" id="PF00126">
    <property type="entry name" value="HTH_1"/>
    <property type="match status" value="1"/>
</dbReference>
<dbReference type="RefSeq" id="WP_377401440.1">
    <property type="nucleotide sequence ID" value="NZ_JBHTFQ010000003.1"/>
</dbReference>
<organism evidence="6 7">
    <name type="scientific">Plastorhodobacter daqingensis</name>
    <dbReference type="NCBI Taxonomy" id="1387281"/>
    <lineage>
        <taxon>Bacteria</taxon>
        <taxon>Pseudomonadati</taxon>
        <taxon>Pseudomonadota</taxon>
        <taxon>Alphaproteobacteria</taxon>
        <taxon>Rhodobacterales</taxon>
        <taxon>Paracoccaceae</taxon>
        <taxon>Plastorhodobacter</taxon>
    </lineage>
</organism>
<comment type="similarity">
    <text evidence="1">Belongs to the LysR transcriptional regulatory family.</text>
</comment>
<accession>A0ABW2UK68</accession>
<dbReference type="Pfam" id="PF03466">
    <property type="entry name" value="LysR_substrate"/>
    <property type="match status" value="1"/>
</dbReference>
<dbReference type="Gene3D" id="1.10.10.10">
    <property type="entry name" value="Winged helix-like DNA-binding domain superfamily/Winged helix DNA-binding domain"/>
    <property type="match status" value="1"/>
</dbReference>
<dbReference type="Proteomes" id="UP001596516">
    <property type="component" value="Unassembled WGS sequence"/>
</dbReference>
<dbReference type="InterPro" id="IPR036388">
    <property type="entry name" value="WH-like_DNA-bd_sf"/>
</dbReference>
<evidence type="ECO:0000313" key="7">
    <source>
        <dbReference type="Proteomes" id="UP001596516"/>
    </source>
</evidence>
<gene>
    <name evidence="6" type="ORF">ACFQXB_07345</name>
</gene>
<sequence length="293" mass="32380">MDFSLIRTFLEVAATGSFAAASDRLFVTQSAVSLRVQRLEDQLGRPLFLRSKSGVELTAAGRDFEGHAVALLRAWEEARQQIAVPEGFSRSLVMGGELSLWPRLGFGWMTRLRAALGDLSLRAEIGTADQLSRAMAEGVMQVALMSTPTLRPGLGARKILDEELVLVAPWSEARRETLADRYAYIDWGSDFLHFHGQNLPELTHRGLTLDLGILSERFVTQAGVAAYLPARTVAPRLAEGVLHLVPDAPTFPYPVWYVWREDLDPALADVAEKILLSLSRALSQEISETIEQI</sequence>
<dbReference type="EMBL" id="JBHTFQ010000003">
    <property type="protein sequence ID" value="MFC7704005.1"/>
    <property type="molecule type" value="Genomic_DNA"/>
</dbReference>
<evidence type="ECO:0000256" key="2">
    <source>
        <dbReference type="ARBA" id="ARBA00023015"/>
    </source>
</evidence>
<proteinExistence type="inferred from homology"/>
<evidence type="ECO:0000256" key="4">
    <source>
        <dbReference type="ARBA" id="ARBA00023163"/>
    </source>
</evidence>
<comment type="caution">
    <text evidence="6">The sequence shown here is derived from an EMBL/GenBank/DDBJ whole genome shotgun (WGS) entry which is preliminary data.</text>
</comment>
<dbReference type="InterPro" id="IPR036390">
    <property type="entry name" value="WH_DNA-bd_sf"/>
</dbReference>
<name>A0ABW2UK68_9RHOB</name>
<dbReference type="PANTHER" id="PTHR30579">
    <property type="entry name" value="TRANSCRIPTIONAL REGULATOR"/>
    <property type="match status" value="1"/>
</dbReference>
<evidence type="ECO:0000256" key="1">
    <source>
        <dbReference type="ARBA" id="ARBA00009437"/>
    </source>
</evidence>